<protein>
    <submittedName>
        <fullName evidence="2">Uncharacterized protein</fullName>
    </submittedName>
</protein>
<feature type="region of interest" description="Disordered" evidence="1">
    <location>
        <begin position="1"/>
        <end position="23"/>
    </location>
</feature>
<keyword evidence="3" id="KW-1185">Reference proteome</keyword>
<evidence type="ECO:0000313" key="3">
    <source>
        <dbReference type="Proteomes" id="UP000499080"/>
    </source>
</evidence>
<dbReference type="EMBL" id="BGPR01009699">
    <property type="protein sequence ID" value="GBN41718.1"/>
    <property type="molecule type" value="Genomic_DNA"/>
</dbReference>
<organism evidence="2 3">
    <name type="scientific">Araneus ventricosus</name>
    <name type="common">Orbweaver spider</name>
    <name type="synonym">Epeira ventricosa</name>
    <dbReference type="NCBI Taxonomy" id="182803"/>
    <lineage>
        <taxon>Eukaryota</taxon>
        <taxon>Metazoa</taxon>
        <taxon>Ecdysozoa</taxon>
        <taxon>Arthropoda</taxon>
        <taxon>Chelicerata</taxon>
        <taxon>Arachnida</taxon>
        <taxon>Araneae</taxon>
        <taxon>Araneomorphae</taxon>
        <taxon>Entelegynae</taxon>
        <taxon>Araneoidea</taxon>
        <taxon>Araneidae</taxon>
        <taxon>Araneus</taxon>
    </lineage>
</organism>
<dbReference type="Proteomes" id="UP000499080">
    <property type="component" value="Unassembled WGS sequence"/>
</dbReference>
<evidence type="ECO:0000256" key="1">
    <source>
        <dbReference type="SAM" id="MobiDB-lite"/>
    </source>
</evidence>
<sequence>MNGDFAQKKNPNEKSSRDSSPFGHATVVPVSIFIFPCQIPAGIREELMKAKQNRALSSYLINGVLEIRRTLDLYISNSPVTPSKFRLIESGMARAMMEREIARKDAHSTCVRVLSAREKSRRIGIIN</sequence>
<comment type="caution">
    <text evidence="2">The sequence shown here is derived from an EMBL/GenBank/DDBJ whole genome shotgun (WGS) entry which is preliminary data.</text>
</comment>
<dbReference type="AlphaFoldDB" id="A0A4Y2NQB2"/>
<name>A0A4Y2NQB2_ARAVE</name>
<accession>A0A4Y2NQB2</accession>
<proteinExistence type="predicted"/>
<gene>
    <name evidence="2" type="ORF">AVEN_129949_1</name>
</gene>
<reference evidence="2 3" key="1">
    <citation type="journal article" date="2019" name="Sci. Rep.">
        <title>Orb-weaving spider Araneus ventricosus genome elucidates the spidroin gene catalogue.</title>
        <authorList>
            <person name="Kono N."/>
            <person name="Nakamura H."/>
            <person name="Ohtoshi R."/>
            <person name="Moran D.A.P."/>
            <person name="Shinohara A."/>
            <person name="Yoshida Y."/>
            <person name="Fujiwara M."/>
            <person name="Mori M."/>
            <person name="Tomita M."/>
            <person name="Arakawa K."/>
        </authorList>
    </citation>
    <scope>NUCLEOTIDE SEQUENCE [LARGE SCALE GENOMIC DNA]</scope>
</reference>
<evidence type="ECO:0000313" key="2">
    <source>
        <dbReference type="EMBL" id="GBN41718.1"/>
    </source>
</evidence>
<feature type="compositionally biased region" description="Basic and acidic residues" evidence="1">
    <location>
        <begin position="1"/>
        <end position="17"/>
    </location>
</feature>